<dbReference type="Proteomes" id="UP000824089">
    <property type="component" value="Unassembled WGS sequence"/>
</dbReference>
<keyword evidence="7" id="KW-0227">DNA damage</keyword>
<dbReference type="SMART" id="SM00986">
    <property type="entry name" value="UDG"/>
    <property type="match status" value="1"/>
</dbReference>
<dbReference type="SUPFAM" id="SSF52141">
    <property type="entry name" value="Uracil-DNA glycosylase-like"/>
    <property type="match status" value="1"/>
</dbReference>
<feature type="domain" description="Uracil-DNA glycosylase-like" evidence="12">
    <location>
        <begin position="27"/>
        <end position="173"/>
    </location>
</feature>
<comment type="similarity">
    <text evidence="2">Belongs to the uracil-DNA glycosylase (UDG) superfamily. Type 4 (UDGa) family.</text>
</comment>
<keyword evidence="6" id="KW-0479">Metal-binding</keyword>
<dbReference type="SMART" id="SM00987">
    <property type="entry name" value="UreE_C"/>
    <property type="match status" value="1"/>
</dbReference>
<keyword evidence="10" id="KW-0411">Iron-sulfur</keyword>
<evidence type="ECO:0000313" key="13">
    <source>
        <dbReference type="EMBL" id="HIU28884.1"/>
    </source>
</evidence>
<dbReference type="AlphaFoldDB" id="A0A9D1L8G6"/>
<protein>
    <recommendedName>
        <fullName evidence="4">Type-4 uracil-DNA glycosylase</fullName>
        <ecNumber evidence="3">3.2.2.27</ecNumber>
    </recommendedName>
</protein>
<dbReference type="PANTHER" id="PTHR33693:SF1">
    <property type="entry name" value="TYPE-4 URACIL-DNA GLYCOSYLASE"/>
    <property type="match status" value="1"/>
</dbReference>
<dbReference type="GO" id="GO:0004844">
    <property type="term" value="F:uracil DNA N-glycosylase activity"/>
    <property type="evidence" value="ECO:0007669"/>
    <property type="project" value="UniProtKB-EC"/>
</dbReference>
<dbReference type="InterPro" id="IPR005273">
    <property type="entry name" value="Ura-DNA_glyco_family4"/>
</dbReference>
<dbReference type="PANTHER" id="PTHR33693">
    <property type="entry name" value="TYPE-5 URACIL-DNA GLYCOSYLASE"/>
    <property type="match status" value="1"/>
</dbReference>
<dbReference type="GO" id="GO:0046872">
    <property type="term" value="F:metal ion binding"/>
    <property type="evidence" value="ECO:0007669"/>
    <property type="project" value="UniProtKB-KW"/>
</dbReference>
<dbReference type="EC" id="3.2.2.27" evidence="3"/>
<evidence type="ECO:0000256" key="8">
    <source>
        <dbReference type="ARBA" id="ARBA00022801"/>
    </source>
</evidence>
<dbReference type="CDD" id="cd10030">
    <property type="entry name" value="UDG-F4_TTUDGA_SPO1dp_like"/>
    <property type="match status" value="1"/>
</dbReference>
<dbReference type="GO" id="GO:0051539">
    <property type="term" value="F:4 iron, 4 sulfur cluster binding"/>
    <property type="evidence" value="ECO:0007669"/>
    <property type="project" value="UniProtKB-KW"/>
</dbReference>
<reference evidence="13" key="2">
    <citation type="journal article" date="2021" name="PeerJ">
        <title>Extensive microbial diversity within the chicken gut microbiome revealed by metagenomics and culture.</title>
        <authorList>
            <person name="Gilroy R."/>
            <person name="Ravi A."/>
            <person name="Getino M."/>
            <person name="Pursley I."/>
            <person name="Horton D.L."/>
            <person name="Alikhan N.F."/>
            <person name="Baker D."/>
            <person name="Gharbi K."/>
            <person name="Hall N."/>
            <person name="Watson M."/>
            <person name="Adriaenssens E.M."/>
            <person name="Foster-Nyarko E."/>
            <person name="Jarju S."/>
            <person name="Secka A."/>
            <person name="Antonio M."/>
            <person name="Oren A."/>
            <person name="Chaudhuri R.R."/>
            <person name="La Ragione R."/>
            <person name="Hildebrand F."/>
            <person name="Pallen M.J."/>
        </authorList>
    </citation>
    <scope>NUCLEOTIDE SEQUENCE</scope>
    <source>
        <strain evidence="13">CHK195-4489</strain>
    </source>
</reference>
<dbReference type="Gene3D" id="3.40.470.10">
    <property type="entry name" value="Uracil-DNA glycosylase-like domain"/>
    <property type="match status" value="1"/>
</dbReference>
<evidence type="ECO:0000256" key="5">
    <source>
        <dbReference type="ARBA" id="ARBA00022485"/>
    </source>
</evidence>
<evidence type="ECO:0000256" key="9">
    <source>
        <dbReference type="ARBA" id="ARBA00023004"/>
    </source>
</evidence>
<gene>
    <name evidence="13" type="ORF">IAD50_01155</name>
</gene>
<evidence type="ECO:0000256" key="1">
    <source>
        <dbReference type="ARBA" id="ARBA00001400"/>
    </source>
</evidence>
<dbReference type="EMBL" id="DVMM01000021">
    <property type="protein sequence ID" value="HIU28884.1"/>
    <property type="molecule type" value="Genomic_DNA"/>
</dbReference>
<comment type="caution">
    <text evidence="13">The sequence shown here is derived from an EMBL/GenBank/DDBJ whole genome shotgun (WGS) entry which is preliminary data.</text>
</comment>
<keyword evidence="9" id="KW-0408">Iron</keyword>
<evidence type="ECO:0000256" key="3">
    <source>
        <dbReference type="ARBA" id="ARBA00012030"/>
    </source>
</evidence>
<evidence type="ECO:0000313" key="14">
    <source>
        <dbReference type="Proteomes" id="UP000824089"/>
    </source>
</evidence>
<dbReference type="NCBIfam" id="TIGR00758">
    <property type="entry name" value="UDG_fam4"/>
    <property type="match status" value="1"/>
</dbReference>
<comment type="catalytic activity">
    <reaction evidence="1">
        <text>Hydrolyzes single-stranded DNA or mismatched double-stranded DNA and polynucleotides, releasing free uracil.</text>
        <dbReference type="EC" id="3.2.2.27"/>
    </reaction>
</comment>
<evidence type="ECO:0000256" key="11">
    <source>
        <dbReference type="ARBA" id="ARBA00023204"/>
    </source>
</evidence>
<keyword evidence="8" id="KW-0378">Hydrolase</keyword>
<keyword evidence="5" id="KW-0004">4Fe-4S</keyword>
<evidence type="ECO:0000256" key="6">
    <source>
        <dbReference type="ARBA" id="ARBA00022723"/>
    </source>
</evidence>
<proteinExistence type="inferred from homology"/>
<evidence type="ECO:0000256" key="10">
    <source>
        <dbReference type="ARBA" id="ARBA00023014"/>
    </source>
</evidence>
<sequence>MTWEELLDYCSRCQRCALAQTRKNVVVGRGNRNAPILFVGEGPGAQEDEQGIPFVGQAGKLLDLALEACGFPPDLYYIANVVKCRPPQNRNPLREETEACMPYLREQFRLIKPKIVVCLGSVASVALIGPEAKITAVRGTWIEKKGTYFTATYHPAALLRDESKKIFMWRDLKAVQERLHEII</sequence>
<accession>A0A9D1L8G6</accession>
<dbReference type="InterPro" id="IPR051536">
    <property type="entry name" value="UDG_Type-4/5"/>
</dbReference>
<dbReference type="InterPro" id="IPR005122">
    <property type="entry name" value="Uracil-DNA_glycosylase-like"/>
</dbReference>
<evidence type="ECO:0000256" key="2">
    <source>
        <dbReference type="ARBA" id="ARBA00006521"/>
    </source>
</evidence>
<evidence type="ECO:0000259" key="12">
    <source>
        <dbReference type="SMART" id="SM00986"/>
    </source>
</evidence>
<dbReference type="InterPro" id="IPR036895">
    <property type="entry name" value="Uracil-DNA_glycosylase-like_sf"/>
</dbReference>
<reference evidence="13" key="1">
    <citation type="submission" date="2020-10" db="EMBL/GenBank/DDBJ databases">
        <authorList>
            <person name="Gilroy R."/>
        </authorList>
    </citation>
    <scope>NUCLEOTIDE SEQUENCE</scope>
    <source>
        <strain evidence="13">CHK195-4489</strain>
    </source>
</reference>
<keyword evidence="11" id="KW-0234">DNA repair</keyword>
<dbReference type="GO" id="GO:0006281">
    <property type="term" value="P:DNA repair"/>
    <property type="evidence" value="ECO:0007669"/>
    <property type="project" value="UniProtKB-KW"/>
</dbReference>
<name>A0A9D1L8G6_9CLOT</name>
<organism evidence="13 14">
    <name type="scientific">Candidatus Egerieisoma faecipullorum</name>
    <dbReference type="NCBI Taxonomy" id="2840963"/>
    <lineage>
        <taxon>Bacteria</taxon>
        <taxon>Bacillati</taxon>
        <taxon>Bacillota</taxon>
        <taxon>Clostridia</taxon>
        <taxon>Eubacteriales</taxon>
        <taxon>Clostridiaceae</taxon>
        <taxon>Clostridiaceae incertae sedis</taxon>
        <taxon>Candidatus Egerieisoma</taxon>
    </lineage>
</organism>
<dbReference type="Pfam" id="PF03167">
    <property type="entry name" value="UDG"/>
    <property type="match status" value="1"/>
</dbReference>
<evidence type="ECO:0000256" key="7">
    <source>
        <dbReference type="ARBA" id="ARBA00022763"/>
    </source>
</evidence>
<evidence type="ECO:0000256" key="4">
    <source>
        <dbReference type="ARBA" id="ARBA00019403"/>
    </source>
</evidence>